<proteinExistence type="predicted"/>
<gene>
    <name evidence="2" type="ORF">ET445_03355</name>
</gene>
<name>A0A4V0YGV4_9MICO</name>
<evidence type="ECO:0008006" key="4">
    <source>
        <dbReference type="Google" id="ProtNLM"/>
    </source>
</evidence>
<feature type="compositionally biased region" description="Basic and acidic residues" evidence="1">
    <location>
        <begin position="93"/>
        <end position="103"/>
    </location>
</feature>
<dbReference type="EMBL" id="CP035491">
    <property type="protein sequence ID" value="QAY72521.1"/>
    <property type="molecule type" value="Genomic_DNA"/>
</dbReference>
<accession>A0A4V0YGV4</accession>
<reference evidence="2 3" key="1">
    <citation type="submission" date="2019-01" db="EMBL/GenBank/DDBJ databases">
        <title>Genome sequencing of strain FW100M-8.</title>
        <authorList>
            <person name="Heo J."/>
            <person name="Kim S.-J."/>
            <person name="Kim J.-S."/>
            <person name="Hong S.-B."/>
            <person name="Kwon S.-W."/>
        </authorList>
    </citation>
    <scope>NUCLEOTIDE SEQUENCE [LARGE SCALE GENOMIC DNA]</scope>
    <source>
        <strain evidence="2 3">FW100M-8</strain>
    </source>
</reference>
<protein>
    <recommendedName>
        <fullName evidence="4">Asparagine synthase</fullName>
    </recommendedName>
</protein>
<dbReference type="Proteomes" id="UP000291259">
    <property type="component" value="Chromosome"/>
</dbReference>
<sequence>MFDVRWPWQRKQERFKPFDRSALPEVQPAPFEEMVHDGLLMAESAARLALKNRFVVQALRGDEPYDPARARAAAREVLYELIRESDETSELSADEREAAAHRDGRSKHQHDYHRADALNLRRREKVYAEISNRLAMLRDDDIYLTVLAVRARDAAWDEVGAVIERALDREWPVIEIDAEYELARDERLRELNDDLARELGKHIAKREMRDELDDAWGGWG</sequence>
<feature type="region of interest" description="Disordered" evidence="1">
    <location>
        <begin position="89"/>
        <end position="112"/>
    </location>
</feature>
<dbReference type="KEGG" id="agf:ET445_03355"/>
<evidence type="ECO:0000313" key="2">
    <source>
        <dbReference type="EMBL" id="QAY72521.1"/>
    </source>
</evidence>
<dbReference type="RefSeq" id="WP_129188828.1">
    <property type="nucleotide sequence ID" value="NZ_CP035491.1"/>
</dbReference>
<dbReference type="OrthoDB" id="5118185at2"/>
<evidence type="ECO:0000313" key="3">
    <source>
        <dbReference type="Proteomes" id="UP000291259"/>
    </source>
</evidence>
<organism evidence="2 3">
    <name type="scientific">Agromyces protaetiae</name>
    <dbReference type="NCBI Taxonomy" id="2509455"/>
    <lineage>
        <taxon>Bacteria</taxon>
        <taxon>Bacillati</taxon>
        <taxon>Actinomycetota</taxon>
        <taxon>Actinomycetes</taxon>
        <taxon>Micrococcales</taxon>
        <taxon>Microbacteriaceae</taxon>
        <taxon>Agromyces</taxon>
    </lineage>
</organism>
<evidence type="ECO:0000256" key="1">
    <source>
        <dbReference type="SAM" id="MobiDB-lite"/>
    </source>
</evidence>
<dbReference type="AlphaFoldDB" id="A0A4V0YGV4"/>
<keyword evidence="3" id="KW-1185">Reference proteome</keyword>